<name>A0A1X6ZPT5_9RHOB</name>
<accession>A0A1X6ZPT5</accession>
<dbReference type="GO" id="GO:0032259">
    <property type="term" value="P:methylation"/>
    <property type="evidence" value="ECO:0007669"/>
    <property type="project" value="UniProtKB-KW"/>
</dbReference>
<keyword evidence="2 5" id="KW-0808">Transferase</keyword>
<keyword evidence="1 5" id="KW-0489">Methyltransferase</keyword>
<gene>
    <name evidence="5" type="primary">crtF_1</name>
    <name evidence="5" type="ORF">ROG8370_02608</name>
</gene>
<dbReference type="SUPFAM" id="SSF53335">
    <property type="entry name" value="S-adenosyl-L-methionine-dependent methyltransferases"/>
    <property type="match status" value="1"/>
</dbReference>
<dbReference type="GO" id="GO:0043803">
    <property type="term" value="F:hydroxyneurosporene-O-methyltransferase activity"/>
    <property type="evidence" value="ECO:0007669"/>
    <property type="project" value="UniProtKB-EC"/>
</dbReference>
<dbReference type="InterPro" id="IPR001077">
    <property type="entry name" value="COMT_C"/>
</dbReference>
<sequence>MQEVAAQYPGLSLTLFDLPEVISSAQTRLESLDLGARIALSRGSFRDDALPVGCDAISLVRVLYDHDDASVRALLAKVHAALPPDGRLIIAEPMAGGARPAPEGDVYFAFYTMAMGTGRARSPERIAEMCREAGFQDVKFPFAPRPYVASAVCCVKSA</sequence>
<evidence type="ECO:0000256" key="2">
    <source>
        <dbReference type="ARBA" id="ARBA00022679"/>
    </source>
</evidence>
<evidence type="ECO:0000259" key="4">
    <source>
        <dbReference type="Pfam" id="PF00891"/>
    </source>
</evidence>
<protein>
    <submittedName>
        <fullName evidence="5">Demethylspheroidene O-methyltransferase</fullName>
        <ecNumber evidence="5">2.1.1.210</ecNumber>
    </submittedName>
</protein>
<dbReference type="InterPro" id="IPR016461">
    <property type="entry name" value="COMT-like"/>
</dbReference>
<organism evidence="5 6">
    <name type="scientific">Roseovarius gaetbuli</name>
    <dbReference type="NCBI Taxonomy" id="1356575"/>
    <lineage>
        <taxon>Bacteria</taxon>
        <taxon>Pseudomonadati</taxon>
        <taxon>Pseudomonadota</taxon>
        <taxon>Alphaproteobacteria</taxon>
        <taxon>Rhodobacterales</taxon>
        <taxon>Roseobacteraceae</taxon>
        <taxon>Roseovarius</taxon>
    </lineage>
</organism>
<dbReference type="PROSITE" id="PS51683">
    <property type="entry name" value="SAM_OMT_II"/>
    <property type="match status" value="1"/>
</dbReference>
<evidence type="ECO:0000256" key="1">
    <source>
        <dbReference type="ARBA" id="ARBA00022603"/>
    </source>
</evidence>
<dbReference type="AlphaFoldDB" id="A0A1X6ZPT5"/>
<dbReference type="Proteomes" id="UP000194012">
    <property type="component" value="Unassembled WGS sequence"/>
</dbReference>
<dbReference type="InterPro" id="IPR029063">
    <property type="entry name" value="SAM-dependent_MTases_sf"/>
</dbReference>
<reference evidence="6" key="1">
    <citation type="submission" date="2017-03" db="EMBL/GenBank/DDBJ databases">
        <authorList>
            <person name="Rodrigo-Torres L."/>
            <person name="Arahal R.D."/>
            <person name="Lucena T."/>
        </authorList>
    </citation>
    <scope>NUCLEOTIDE SEQUENCE [LARGE SCALE GENOMIC DNA]</scope>
    <source>
        <strain evidence="6">CECT 8370</strain>
    </source>
</reference>
<evidence type="ECO:0000313" key="5">
    <source>
        <dbReference type="EMBL" id="SLN57660.1"/>
    </source>
</evidence>
<dbReference type="PANTHER" id="PTHR43712:SF2">
    <property type="entry name" value="O-METHYLTRANSFERASE CICE"/>
    <property type="match status" value="1"/>
</dbReference>
<dbReference type="GO" id="GO:0008171">
    <property type="term" value="F:O-methyltransferase activity"/>
    <property type="evidence" value="ECO:0007669"/>
    <property type="project" value="InterPro"/>
</dbReference>
<dbReference type="EC" id="2.1.1.210" evidence="5"/>
<evidence type="ECO:0000256" key="3">
    <source>
        <dbReference type="ARBA" id="ARBA00022691"/>
    </source>
</evidence>
<feature type="domain" description="O-methyltransferase C-terminal" evidence="4">
    <location>
        <begin position="2"/>
        <end position="136"/>
    </location>
</feature>
<keyword evidence="6" id="KW-1185">Reference proteome</keyword>
<proteinExistence type="predicted"/>
<keyword evidence="3" id="KW-0949">S-adenosyl-L-methionine</keyword>
<dbReference type="Gene3D" id="3.40.50.150">
    <property type="entry name" value="Vaccinia Virus protein VP39"/>
    <property type="match status" value="1"/>
</dbReference>
<dbReference type="Pfam" id="PF00891">
    <property type="entry name" value="Methyltransf_2"/>
    <property type="match status" value="1"/>
</dbReference>
<dbReference type="EMBL" id="FWFJ01000026">
    <property type="protein sequence ID" value="SLN57660.1"/>
    <property type="molecule type" value="Genomic_DNA"/>
</dbReference>
<dbReference type="PANTHER" id="PTHR43712">
    <property type="entry name" value="PUTATIVE (AFU_ORTHOLOGUE AFUA_4G14580)-RELATED"/>
    <property type="match status" value="1"/>
</dbReference>
<evidence type="ECO:0000313" key="6">
    <source>
        <dbReference type="Proteomes" id="UP000194012"/>
    </source>
</evidence>